<keyword evidence="3" id="KW-1185">Reference proteome</keyword>
<evidence type="ECO:0000313" key="3">
    <source>
        <dbReference type="Proteomes" id="UP001331515"/>
    </source>
</evidence>
<feature type="compositionally biased region" description="Acidic residues" evidence="1">
    <location>
        <begin position="12"/>
        <end position="24"/>
    </location>
</feature>
<gene>
    <name evidence="2" type="ORF">CgunFtcFv8_022724</name>
</gene>
<comment type="caution">
    <text evidence="2">The sequence shown here is derived from an EMBL/GenBank/DDBJ whole genome shotgun (WGS) entry which is preliminary data.</text>
</comment>
<evidence type="ECO:0000256" key="1">
    <source>
        <dbReference type="SAM" id="MobiDB-lite"/>
    </source>
</evidence>
<dbReference type="AlphaFoldDB" id="A0AAN8DQG4"/>
<proteinExistence type="predicted"/>
<sequence>MRRRCKTSLVTDESDALSDSETEAATETGHETHLLECDRDSQMDTEESDALSEMETAAEIEFETNLLVHALDAGANDGGR</sequence>
<organism evidence="2 3">
    <name type="scientific">Champsocephalus gunnari</name>
    <name type="common">Mackerel icefish</name>
    <dbReference type="NCBI Taxonomy" id="52237"/>
    <lineage>
        <taxon>Eukaryota</taxon>
        <taxon>Metazoa</taxon>
        <taxon>Chordata</taxon>
        <taxon>Craniata</taxon>
        <taxon>Vertebrata</taxon>
        <taxon>Euteleostomi</taxon>
        <taxon>Actinopterygii</taxon>
        <taxon>Neopterygii</taxon>
        <taxon>Teleostei</taxon>
        <taxon>Neoteleostei</taxon>
        <taxon>Acanthomorphata</taxon>
        <taxon>Eupercaria</taxon>
        <taxon>Perciformes</taxon>
        <taxon>Notothenioidei</taxon>
        <taxon>Channichthyidae</taxon>
        <taxon>Champsocephalus</taxon>
    </lineage>
</organism>
<reference evidence="2 3" key="1">
    <citation type="journal article" date="2023" name="Mol. Biol. Evol.">
        <title>Genomics of Secondarily Temperate Adaptation in the Only Non-Antarctic Icefish.</title>
        <authorList>
            <person name="Rivera-Colon A.G."/>
            <person name="Rayamajhi N."/>
            <person name="Minhas B.F."/>
            <person name="Madrigal G."/>
            <person name="Bilyk K.T."/>
            <person name="Yoon V."/>
            <person name="Hune M."/>
            <person name="Gregory S."/>
            <person name="Cheng C.H.C."/>
            <person name="Catchen J.M."/>
        </authorList>
    </citation>
    <scope>NUCLEOTIDE SEQUENCE [LARGE SCALE GENOMIC DNA]</scope>
    <source>
        <tissue evidence="2">White muscle</tissue>
    </source>
</reference>
<name>A0AAN8DQG4_CHAGU</name>
<evidence type="ECO:0000313" key="2">
    <source>
        <dbReference type="EMBL" id="KAK5927211.1"/>
    </source>
</evidence>
<dbReference type="EMBL" id="JAURVH010001519">
    <property type="protein sequence ID" value="KAK5927211.1"/>
    <property type="molecule type" value="Genomic_DNA"/>
</dbReference>
<protein>
    <submittedName>
        <fullName evidence="2">Uncharacterized protein</fullName>
    </submittedName>
</protein>
<dbReference type="Proteomes" id="UP001331515">
    <property type="component" value="Unassembled WGS sequence"/>
</dbReference>
<accession>A0AAN8DQG4</accession>
<feature type="region of interest" description="Disordered" evidence="1">
    <location>
        <begin position="1"/>
        <end position="50"/>
    </location>
</feature>
<feature type="compositionally biased region" description="Basic and acidic residues" evidence="1">
    <location>
        <begin position="28"/>
        <end position="42"/>
    </location>
</feature>